<accession>A0AAV0ISK4</accession>
<name>A0AAV0ISK4_9ROSI</name>
<organism evidence="3 4">
    <name type="scientific">Linum tenue</name>
    <dbReference type="NCBI Taxonomy" id="586396"/>
    <lineage>
        <taxon>Eukaryota</taxon>
        <taxon>Viridiplantae</taxon>
        <taxon>Streptophyta</taxon>
        <taxon>Embryophyta</taxon>
        <taxon>Tracheophyta</taxon>
        <taxon>Spermatophyta</taxon>
        <taxon>Magnoliopsida</taxon>
        <taxon>eudicotyledons</taxon>
        <taxon>Gunneridae</taxon>
        <taxon>Pentapetalae</taxon>
        <taxon>rosids</taxon>
        <taxon>fabids</taxon>
        <taxon>Malpighiales</taxon>
        <taxon>Linaceae</taxon>
        <taxon>Linum</taxon>
    </lineage>
</organism>
<dbReference type="Pfam" id="PF05699">
    <property type="entry name" value="Dimer_Tnp_hAT"/>
    <property type="match status" value="1"/>
</dbReference>
<evidence type="ECO:0000259" key="2">
    <source>
        <dbReference type="Pfam" id="PF14372"/>
    </source>
</evidence>
<dbReference type="InterPro" id="IPR025525">
    <property type="entry name" value="hAT-like_transposase_RNase-H"/>
</dbReference>
<dbReference type="GO" id="GO:0003677">
    <property type="term" value="F:DNA binding"/>
    <property type="evidence" value="ECO:0007669"/>
    <property type="project" value="InterPro"/>
</dbReference>
<evidence type="ECO:0000259" key="1">
    <source>
        <dbReference type="Pfam" id="PF05699"/>
    </source>
</evidence>
<comment type="caution">
    <text evidence="3">The sequence shown here is derived from an EMBL/GenBank/DDBJ whole genome shotgun (WGS) entry which is preliminary data.</text>
</comment>
<dbReference type="InterPro" id="IPR012337">
    <property type="entry name" value="RNaseH-like_sf"/>
</dbReference>
<reference evidence="3" key="1">
    <citation type="submission" date="2022-08" db="EMBL/GenBank/DDBJ databases">
        <authorList>
            <person name="Gutierrez-Valencia J."/>
        </authorList>
    </citation>
    <scope>NUCLEOTIDE SEQUENCE</scope>
</reference>
<dbReference type="SUPFAM" id="SSF53098">
    <property type="entry name" value="Ribonuclease H-like"/>
    <property type="match status" value="1"/>
</dbReference>
<feature type="domain" description="hAT-like transposase RNase-H fold" evidence="2">
    <location>
        <begin position="3"/>
        <end position="65"/>
    </location>
</feature>
<evidence type="ECO:0008006" key="5">
    <source>
        <dbReference type="Google" id="ProtNLM"/>
    </source>
</evidence>
<proteinExistence type="predicted"/>
<dbReference type="GO" id="GO:0046983">
    <property type="term" value="F:protein dimerization activity"/>
    <property type="evidence" value="ECO:0007669"/>
    <property type="project" value="InterPro"/>
</dbReference>
<dbReference type="EMBL" id="CAMGYJ010000004">
    <property type="protein sequence ID" value="CAI0400590.1"/>
    <property type="molecule type" value="Genomic_DNA"/>
</dbReference>
<feature type="domain" description="HAT C-terminal dimerisation" evidence="1">
    <location>
        <begin position="113"/>
        <end position="195"/>
    </location>
</feature>
<keyword evidence="4" id="KW-1185">Reference proteome</keyword>
<dbReference type="PANTHER" id="PTHR23272">
    <property type="entry name" value="BED FINGER-RELATED"/>
    <property type="match status" value="1"/>
</dbReference>
<dbReference type="AlphaFoldDB" id="A0AAV0ISK4"/>
<evidence type="ECO:0000313" key="3">
    <source>
        <dbReference type="EMBL" id="CAI0400590.1"/>
    </source>
</evidence>
<gene>
    <name evidence="3" type="ORF">LITE_LOCUS10809</name>
</gene>
<evidence type="ECO:0000313" key="4">
    <source>
        <dbReference type="Proteomes" id="UP001154282"/>
    </source>
</evidence>
<dbReference type="InterPro" id="IPR008906">
    <property type="entry name" value="HATC_C_dom"/>
</dbReference>
<protein>
    <recommendedName>
        <fullName evidence="5">Transposase</fullName>
    </recommendedName>
</protein>
<dbReference type="PANTHER" id="PTHR23272:SF187">
    <property type="entry name" value="AC9 TRANSPOSASE-RELATED"/>
    <property type="match status" value="1"/>
</dbReference>
<sequence length="238" mass="26963">MGYSMLEKFSKYWDEIHKVLAIAVILDPRYKLEIVDYYAEKFGVEFDGYCLESVKDILSDLVLEYQSKMNEERNLNVSGYVGVESSAPSTTDLDFDRFVSQRKRARVTSVHTELDSYLNEEILPRSAEFDILMWWKHNGPKYPTLQAISRDVLAVPVTSVASECAFSSGGRVLDPHRSKLHHATVETLVCTRSWLQAELAGGVLEGCFSPTSEANLVQLQPDAETTEEQAPRFKLLED</sequence>
<dbReference type="Pfam" id="PF14372">
    <property type="entry name" value="hAT-like_RNase-H"/>
    <property type="match status" value="1"/>
</dbReference>
<dbReference type="Proteomes" id="UP001154282">
    <property type="component" value="Unassembled WGS sequence"/>
</dbReference>